<comment type="similarity">
    <text evidence="2 6">Belongs to the FPP/GGPP synthase family.</text>
</comment>
<dbReference type="PROSITE" id="PS00723">
    <property type="entry name" value="POLYPRENYL_SYNTHASE_1"/>
    <property type="match status" value="1"/>
</dbReference>
<dbReference type="PANTHER" id="PTHR12001:SF85">
    <property type="entry name" value="SHORT CHAIN ISOPRENYL DIPHOSPHATE SYNTHASE"/>
    <property type="match status" value="1"/>
</dbReference>
<proteinExistence type="inferred from homology"/>
<dbReference type="GO" id="GO:0016740">
    <property type="term" value="F:transferase activity"/>
    <property type="evidence" value="ECO:0007669"/>
    <property type="project" value="UniProtKB-KW"/>
</dbReference>
<comment type="cofactor">
    <cofactor evidence="1">
        <name>Mg(2+)</name>
        <dbReference type="ChEBI" id="CHEBI:18420"/>
    </cofactor>
</comment>
<dbReference type="InterPro" id="IPR008949">
    <property type="entry name" value="Isoprenoid_synthase_dom_sf"/>
</dbReference>
<reference evidence="7 8" key="1">
    <citation type="submission" date="2024-09" db="EMBL/GenBank/DDBJ databases">
        <authorList>
            <person name="Sun Q."/>
            <person name="Mori K."/>
        </authorList>
    </citation>
    <scope>NUCLEOTIDE SEQUENCE [LARGE SCALE GENOMIC DNA]</scope>
    <source>
        <strain evidence="7 8">CGMCC 1.15906</strain>
    </source>
</reference>
<evidence type="ECO:0000256" key="4">
    <source>
        <dbReference type="ARBA" id="ARBA00022723"/>
    </source>
</evidence>
<keyword evidence="3 6" id="KW-0808">Transferase</keyword>
<evidence type="ECO:0000256" key="2">
    <source>
        <dbReference type="ARBA" id="ARBA00006706"/>
    </source>
</evidence>
<dbReference type="InterPro" id="IPR033749">
    <property type="entry name" value="Polyprenyl_synt_CS"/>
</dbReference>
<dbReference type="InterPro" id="IPR000092">
    <property type="entry name" value="Polyprenyl_synt"/>
</dbReference>
<evidence type="ECO:0000256" key="1">
    <source>
        <dbReference type="ARBA" id="ARBA00001946"/>
    </source>
</evidence>
<keyword evidence="5" id="KW-0460">Magnesium</keyword>
<keyword evidence="8" id="KW-1185">Reference proteome</keyword>
<evidence type="ECO:0000256" key="3">
    <source>
        <dbReference type="ARBA" id="ARBA00022679"/>
    </source>
</evidence>
<gene>
    <name evidence="7" type="ORF">ACFFGN_20385</name>
</gene>
<dbReference type="SFLD" id="SFLDS00005">
    <property type="entry name" value="Isoprenoid_Synthase_Type_I"/>
    <property type="match status" value="1"/>
</dbReference>
<dbReference type="Proteomes" id="UP001589890">
    <property type="component" value="Unassembled WGS sequence"/>
</dbReference>
<evidence type="ECO:0000313" key="7">
    <source>
        <dbReference type="EMBL" id="MFC0626449.1"/>
    </source>
</evidence>
<dbReference type="SUPFAM" id="SSF48576">
    <property type="entry name" value="Terpenoid synthases"/>
    <property type="match status" value="1"/>
</dbReference>
<dbReference type="Pfam" id="PF00348">
    <property type="entry name" value="polyprenyl_synt"/>
    <property type="match status" value="1"/>
</dbReference>
<accession>A0ABV6QP81</accession>
<dbReference type="EC" id="2.5.1.-" evidence="7"/>
<evidence type="ECO:0000256" key="6">
    <source>
        <dbReference type="RuleBase" id="RU004466"/>
    </source>
</evidence>
<dbReference type="CDD" id="cd00685">
    <property type="entry name" value="Trans_IPPS_HT"/>
    <property type="match status" value="1"/>
</dbReference>
<protein>
    <submittedName>
        <fullName evidence="7">Polyprenyl synthetase family protein</fullName>
        <ecNumber evidence="7">2.5.1.-</ecNumber>
    </submittedName>
</protein>
<evidence type="ECO:0000256" key="5">
    <source>
        <dbReference type="ARBA" id="ARBA00022842"/>
    </source>
</evidence>
<evidence type="ECO:0000313" key="8">
    <source>
        <dbReference type="Proteomes" id="UP001589890"/>
    </source>
</evidence>
<dbReference type="EMBL" id="JBHLTC010000026">
    <property type="protein sequence ID" value="MFC0626449.1"/>
    <property type="molecule type" value="Genomic_DNA"/>
</dbReference>
<name>A0ABV6QP81_9ACTN</name>
<dbReference type="PANTHER" id="PTHR12001">
    <property type="entry name" value="GERANYLGERANYL PYROPHOSPHATE SYNTHASE"/>
    <property type="match status" value="1"/>
</dbReference>
<keyword evidence="4" id="KW-0479">Metal-binding</keyword>
<dbReference type="Gene3D" id="1.10.600.10">
    <property type="entry name" value="Farnesyl Diphosphate Synthase"/>
    <property type="match status" value="1"/>
</dbReference>
<sequence length="379" mass="41651">MVTRQGPARSIAVVGSRQTDDVIDWLGVRVAAAKATVSAYAGQRCTEYFTAPETAVLREVLPEFVAEGKYVRSTFAYLGWLCGQAESAAAAEAVAGLELLHAFALIQDDVMDDSATRRGRPTVHVRLANWHTARAATSDRRVSDRFGRSAAVLLGDLCLIWAERMLREADLPAASLDRAWPVYDLMRSELAVGQFSDLLNDLTQEPELATVLDIARRKSGNYTVRRPLELGAALAGCDRRTTRALQRYGSMVGEAYQLRDDHLGVFGEPRMTGKPLGDDLREGKATTLLVVARDLASPGQRAEMADLARRTPAPEDPATDEWVRRWQELIVATGADARIEQLIAERVDAAIELLSRAELPTRPYDALVLLAGRCTNRDH</sequence>
<organism evidence="7 8">
    <name type="scientific">Kribbella deserti</name>
    <dbReference type="NCBI Taxonomy" id="1926257"/>
    <lineage>
        <taxon>Bacteria</taxon>
        <taxon>Bacillati</taxon>
        <taxon>Actinomycetota</taxon>
        <taxon>Actinomycetes</taxon>
        <taxon>Propionibacteriales</taxon>
        <taxon>Kribbellaceae</taxon>
        <taxon>Kribbella</taxon>
    </lineage>
</organism>
<comment type="caution">
    <text evidence="7">The sequence shown here is derived from an EMBL/GenBank/DDBJ whole genome shotgun (WGS) entry which is preliminary data.</text>
</comment>